<sequence length="297" mass="33693">PPILSDTLLTQVNLWMSIAESKTTLHYDAYDNVLRVVRGCKRVKLFAPTENVAAHPIYSKSTNHSMLTISECQEPKPTFEFIVGSTTALFIPEGWWHQVSSDPFTVAINYWFDGLRPKLVECSHMLPYYARVVIEELVTVRRKAQIQTYISQLREALHQNGLLPFRDVSMCGIAAFIAGHPMKIHLLVCSPNVYNVCLALSTDFPHVWKNMLLKEANVECIEFLTEAWDDHKSLLQATELEKVEDYFETIYAPFTSLEQQTLQLQLLQAKETFAKAITIQTISDTLGFSSPNPPKAA</sequence>
<dbReference type="SUPFAM" id="SSF51197">
    <property type="entry name" value="Clavaminate synthase-like"/>
    <property type="match status" value="1"/>
</dbReference>
<feature type="non-terminal residue" evidence="2">
    <location>
        <position position="1"/>
    </location>
</feature>
<dbReference type="AlphaFoldDB" id="A0A1V9YJN5"/>
<dbReference type="STRING" id="74557.A0A1V9YJN5"/>
<dbReference type="Pfam" id="PF13621">
    <property type="entry name" value="Cupin_8"/>
    <property type="match status" value="1"/>
</dbReference>
<dbReference type="OrthoDB" id="415358at2759"/>
<evidence type="ECO:0000259" key="1">
    <source>
        <dbReference type="PROSITE" id="PS51184"/>
    </source>
</evidence>
<accession>A0A1V9YJN5</accession>
<protein>
    <recommendedName>
        <fullName evidence="1">JmjC domain-containing protein</fullName>
    </recommendedName>
</protein>
<reference evidence="2 3" key="1">
    <citation type="journal article" date="2014" name="Genome Biol. Evol.">
        <title>The secreted proteins of Achlya hypogyna and Thraustotheca clavata identify the ancestral oomycete secretome and reveal gene acquisitions by horizontal gene transfer.</title>
        <authorList>
            <person name="Misner I."/>
            <person name="Blouin N."/>
            <person name="Leonard G."/>
            <person name="Richards T.A."/>
            <person name="Lane C.E."/>
        </authorList>
    </citation>
    <scope>NUCLEOTIDE SEQUENCE [LARGE SCALE GENOMIC DNA]</scope>
    <source>
        <strain evidence="2 3">ATCC 34112</strain>
    </source>
</reference>
<dbReference type="InterPro" id="IPR041667">
    <property type="entry name" value="Cupin_8"/>
</dbReference>
<dbReference type="Gene3D" id="2.60.120.650">
    <property type="entry name" value="Cupin"/>
    <property type="match status" value="1"/>
</dbReference>
<evidence type="ECO:0000313" key="3">
    <source>
        <dbReference type="Proteomes" id="UP000243217"/>
    </source>
</evidence>
<dbReference type="Proteomes" id="UP000243217">
    <property type="component" value="Unassembled WGS sequence"/>
</dbReference>
<feature type="domain" description="JmjC" evidence="1">
    <location>
        <begin position="1"/>
        <end position="127"/>
    </location>
</feature>
<gene>
    <name evidence="2" type="ORF">THRCLA_10600</name>
</gene>
<dbReference type="InterPro" id="IPR003347">
    <property type="entry name" value="JmjC_dom"/>
</dbReference>
<dbReference type="SMART" id="SM00558">
    <property type="entry name" value="JmjC"/>
    <property type="match status" value="1"/>
</dbReference>
<name>A0A1V9YJN5_9STRA</name>
<dbReference type="PANTHER" id="PTHR12461">
    <property type="entry name" value="HYPOXIA-INDUCIBLE FACTOR 1 ALPHA INHIBITOR-RELATED"/>
    <property type="match status" value="1"/>
</dbReference>
<dbReference type="EMBL" id="JNBS01003590">
    <property type="protein sequence ID" value="OQR85953.1"/>
    <property type="molecule type" value="Genomic_DNA"/>
</dbReference>
<evidence type="ECO:0000313" key="2">
    <source>
        <dbReference type="EMBL" id="OQR85953.1"/>
    </source>
</evidence>
<organism evidence="2 3">
    <name type="scientific">Thraustotheca clavata</name>
    <dbReference type="NCBI Taxonomy" id="74557"/>
    <lineage>
        <taxon>Eukaryota</taxon>
        <taxon>Sar</taxon>
        <taxon>Stramenopiles</taxon>
        <taxon>Oomycota</taxon>
        <taxon>Saprolegniomycetes</taxon>
        <taxon>Saprolegniales</taxon>
        <taxon>Achlyaceae</taxon>
        <taxon>Thraustotheca</taxon>
    </lineage>
</organism>
<dbReference type="PROSITE" id="PS51184">
    <property type="entry name" value="JMJC"/>
    <property type="match status" value="1"/>
</dbReference>
<keyword evidence="3" id="KW-1185">Reference proteome</keyword>
<proteinExistence type="predicted"/>
<dbReference type="PANTHER" id="PTHR12461:SF102">
    <property type="entry name" value="LYSINE-SPECIFIC DEMETHYLASE JMJ31"/>
    <property type="match status" value="1"/>
</dbReference>
<comment type="caution">
    <text evidence="2">The sequence shown here is derived from an EMBL/GenBank/DDBJ whole genome shotgun (WGS) entry which is preliminary data.</text>
</comment>